<evidence type="ECO:0000256" key="2">
    <source>
        <dbReference type="SAM" id="Phobius"/>
    </source>
</evidence>
<sequence length="354" mass="37357">MRVASMLRLLRQHRDTAISVGVLTLAVCVCVPLLVVLPDSRPYGATVIAWTLAFAVRAWRWLPWERAHERRAAHRLADARMRLRGVGKVLLPYSDGNACASSQPSLRCRGFHTVAHRSPAPRRLALGDRAAVDKEMPITTTTTPSSSSSFAVAAAAAADTCLSASALESSAQFLALAQVAERPTGSWPVATRHSTSAPTSWASQQDDGSATWPSHEPFSHAPRGAPLVSSPLSPRGDVVPSHTPASPSSSSTPPPSVATSCTRGYTGQTATPASRPPTPAVVDSAAEGDAFGADPDAEVGLRVPSQMRERAAPPPTYEEAMLSSRNSSSPRIAVLHSTMRVHRFTASVARDAAA</sequence>
<accession>A0AAW0ERY9</accession>
<keyword evidence="2" id="KW-0472">Membrane</keyword>
<feature type="compositionally biased region" description="Polar residues" evidence="1">
    <location>
        <begin position="192"/>
        <end position="212"/>
    </location>
</feature>
<feature type="region of interest" description="Disordered" evidence="1">
    <location>
        <begin position="187"/>
        <end position="283"/>
    </location>
</feature>
<evidence type="ECO:0000256" key="1">
    <source>
        <dbReference type="SAM" id="MobiDB-lite"/>
    </source>
</evidence>
<evidence type="ECO:0000313" key="3">
    <source>
        <dbReference type="EMBL" id="KAK7196032.1"/>
    </source>
</evidence>
<keyword evidence="4" id="KW-1185">Reference proteome</keyword>
<organism evidence="3 4">
    <name type="scientific">Novymonas esmeraldas</name>
    <dbReference type="NCBI Taxonomy" id="1808958"/>
    <lineage>
        <taxon>Eukaryota</taxon>
        <taxon>Discoba</taxon>
        <taxon>Euglenozoa</taxon>
        <taxon>Kinetoplastea</taxon>
        <taxon>Metakinetoplastina</taxon>
        <taxon>Trypanosomatida</taxon>
        <taxon>Trypanosomatidae</taxon>
        <taxon>Novymonas</taxon>
    </lineage>
</organism>
<feature type="compositionally biased region" description="Low complexity" evidence="1">
    <location>
        <begin position="238"/>
        <end position="251"/>
    </location>
</feature>
<reference evidence="3 4" key="1">
    <citation type="journal article" date="2021" name="MBio">
        <title>A New Model Trypanosomatid, Novymonas esmeraldas: Genomic Perception of Its 'Candidatus Pandoraea novymonadis' Endosymbiont.</title>
        <authorList>
            <person name="Zakharova A."/>
            <person name="Saura A."/>
            <person name="Butenko A."/>
            <person name="Podesvova L."/>
            <person name="Warmusova S."/>
            <person name="Kostygov A.Y."/>
            <person name="Nenarokova A."/>
            <person name="Lukes J."/>
            <person name="Opperdoes F.R."/>
            <person name="Yurchenko V."/>
        </authorList>
    </citation>
    <scope>NUCLEOTIDE SEQUENCE [LARGE SCALE GENOMIC DNA]</scope>
    <source>
        <strain evidence="3 4">E262AT.01</strain>
    </source>
</reference>
<dbReference type="AlphaFoldDB" id="A0AAW0ERY9"/>
<gene>
    <name evidence="3" type="ORF">NESM_000536800</name>
</gene>
<comment type="caution">
    <text evidence="3">The sequence shown here is derived from an EMBL/GenBank/DDBJ whole genome shotgun (WGS) entry which is preliminary data.</text>
</comment>
<proteinExistence type="predicted"/>
<keyword evidence="2" id="KW-0812">Transmembrane</keyword>
<evidence type="ECO:0000313" key="4">
    <source>
        <dbReference type="Proteomes" id="UP001430356"/>
    </source>
</evidence>
<dbReference type="EMBL" id="JAECZO010000067">
    <property type="protein sequence ID" value="KAK7196032.1"/>
    <property type="molecule type" value="Genomic_DNA"/>
</dbReference>
<feature type="transmembrane region" description="Helical" evidence="2">
    <location>
        <begin position="16"/>
        <end position="37"/>
    </location>
</feature>
<dbReference type="Proteomes" id="UP001430356">
    <property type="component" value="Unassembled WGS sequence"/>
</dbReference>
<protein>
    <submittedName>
        <fullName evidence="3">Uncharacterized protein</fullName>
    </submittedName>
</protein>
<name>A0AAW0ERY9_9TRYP</name>
<keyword evidence="2" id="KW-1133">Transmembrane helix</keyword>